<organism evidence="1 2">
    <name type="scientific">Diaporthe vaccinii</name>
    <dbReference type="NCBI Taxonomy" id="105482"/>
    <lineage>
        <taxon>Eukaryota</taxon>
        <taxon>Fungi</taxon>
        <taxon>Dikarya</taxon>
        <taxon>Ascomycota</taxon>
        <taxon>Pezizomycotina</taxon>
        <taxon>Sordariomycetes</taxon>
        <taxon>Sordariomycetidae</taxon>
        <taxon>Diaporthales</taxon>
        <taxon>Diaporthaceae</taxon>
        <taxon>Diaporthe</taxon>
        <taxon>Diaporthe eres species complex</taxon>
    </lineage>
</organism>
<evidence type="ECO:0000313" key="2">
    <source>
        <dbReference type="Proteomes" id="UP001600888"/>
    </source>
</evidence>
<proteinExistence type="predicted"/>
<dbReference type="EMBL" id="JBAWTH010000054">
    <property type="protein sequence ID" value="KAL2281792.1"/>
    <property type="molecule type" value="Genomic_DNA"/>
</dbReference>
<accession>A0ABR4EH70</accession>
<reference evidence="1 2" key="1">
    <citation type="submission" date="2024-03" db="EMBL/GenBank/DDBJ databases">
        <title>A high-quality draft genome sequence of Diaporthe vaccinii, a causative agent of upright dieback and viscid rot disease in cranberry plants.</title>
        <authorList>
            <person name="Sarrasin M."/>
            <person name="Lang B.F."/>
            <person name="Burger G."/>
        </authorList>
    </citation>
    <scope>NUCLEOTIDE SEQUENCE [LARGE SCALE GENOMIC DNA]</scope>
    <source>
        <strain evidence="1 2">IS7</strain>
    </source>
</reference>
<sequence>MVQLWKDSYCSLVDSYTSFLIRHRGPHRKSAVPRGTSYRPPGVESVVPCRPCLRRGSREGEKCTVLFGPTSDGGEQRFSRTKSFVSSSGRKRVLPARELSVMSSQLWR</sequence>
<comment type="caution">
    <text evidence="1">The sequence shown here is derived from an EMBL/GenBank/DDBJ whole genome shotgun (WGS) entry which is preliminary data.</text>
</comment>
<evidence type="ECO:0000313" key="1">
    <source>
        <dbReference type="EMBL" id="KAL2281792.1"/>
    </source>
</evidence>
<keyword evidence="2" id="KW-1185">Reference proteome</keyword>
<name>A0ABR4EH70_9PEZI</name>
<protein>
    <submittedName>
        <fullName evidence="1">Uncharacterized protein</fullName>
    </submittedName>
</protein>
<dbReference type="Proteomes" id="UP001600888">
    <property type="component" value="Unassembled WGS sequence"/>
</dbReference>
<gene>
    <name evidence="1" type="ORF">FJTKL_11265</name>
</gene>